<dbReference type="Proteomes" id="UP000012960">
    <property type="component" value="Unplaced"/>
</dbReference>
<evidence type="ECO:0000256" key="1">
    <source>
        <dbReference type="SAM" id="SignalP"/>
    </source>
</evidence>
<accession>A0A804HW07</accession>
<feature type="domain" description="Fungal lipase-type" evidence="2">
    <location>
        <begin position="100"/>
        <end position="238"/>
    </location>
</feature>
<keyword evidence="1" id="KW-0732">Signal</keyword>
<dbReference type="CDD" id="cd00519">
    <property type="entry name" value="Lipase_3"/>
    <property type="match status" value="1"/>
</dbReference>
<evidence type="ECO:0000259" key="2">
    <source>
        <dbReference type="Pfam" id="PF01764"/>
    </source>
</evidence>
<dbReference type="Gene3D" id="3.40.50.1820">
    <property type="entry name" value="alpha/beta hydrolase"/>
    <property type="match status" value="1"/>
</dbReference>
<dbReference type="Gramene" id="Ma01_t19380.1">
    <property type="protein sequence ID" value="Ma01_p19380.1"/>
    <property type="gene ID" value="Ma01_g19380"/>
</dbReference>
<evidence type="ECO:0000313" key="5">
    <source>
        <dbReference type="Proteomes" id="UP000012960"/>
    </source>
</evidence>
<reference evidence="3" key="1">
    <citation type="submission" date="2021-03" db="EMBL/GenBank/DDBJ databases">
        <authorList>
            <consortium name="Genoscope - CEA"/>
            <person name="William W."/>
        </authorList>
    </citation>
    <scope>NUCLEOTIDE SEQUENCE</scope>
    <source>
        <strain evidence="3">Doubled-haploid Pahang</strain>
    </source>
</reference>
<dbReference type="Pfam" id="PF01764">
    <property type="entry name" value="Lipase_3"/>
    <property type="match status" value="1"/>
</dbReference>
<dbReference type="InterPro" id="IPR029058">
    <property type="entry name" value="AB_hydrolase_fold"/>
</dbReference>
<organism evidence="4 5">
    <name type="scientific">Musa acuminata subsp. malaccensis</name>
    <name type="common">Wild banana</name>
    <name type="synonym">Musa malaccensis</name>
    <dbReference type="NCBI Taxonomy" id="214687"/>
    <lineage>
        <taxon>Eukaryota</taxon>
        <taxon>Viridiplantae</taxon>
        <taxon>Streptophyta</taxon>
        <taxon>Embryophyta</taxon>
        <taxon>Tracheophyta</taxon>
        <taxon>Spermatophyta</taxon>
        <taxon>Magnoliopsida</taxon>
        <taxon>Liliopsida</taxon>
        <taxon>Zingiberales</taxon>
        <taxon>Musaceae</taxon>
        <taxon>Musa</taxon>
    </lineage>
</organism>
<feature type="signal peptide" evidence="1">
    <location>
        <begin position="1"/>
        <end position="21"/>
    </location>
</feature>
<gene>
    <name evidence="3" type="ORF">GSMUA_303000.1</name>
</gene>
<dbReference type="InterPro" id="IPR002921">
    <property type="entry name" value="Fungal_lipase-type"/>
</dbReference>
<dbReference type="GO" id="GO:0006629">
    <property type="term" value="P:lipid metabolic process"/>
    <property type="evidence" value="ECO:0007669"/>
    <property type="project" value="InterPro"/>
</dbReference>
<dbReference type="PANTHER" id="PTHR45856:SF8">
    <property type="entry name" value="LIPASE FAMILY PROTEIN, EXPRESSED"/>
    <property type="match status" value="1"/>
</dbReference>
<dbReference type="SUPFAM" id="SSF53474">
    <property type="entry name" value="alpha/beta-Hydrolases"/>
    <property type="match status" value="1"/>
</dbReference>
<feature type="chain" id="PRO_5033611052" evidence="1">
    <location>
        <begin position="22"/>
        <end position="352"/>
    </location>
</feature>
<evidence type="ECO:0000313" key="3">
    <source>
        <dbReference type="EMBL" id="CAG1860004.1"/>
    </source>
</evidence>
<keyword evidence="5" id="KW-1185">Reference proteome</keyword>
<dbReference type="InParanoid" id="A0A804HW07"/>
<reference evidence="4" key="2">
    <citation type="submission" date="2021-05" db="UniProtKB">
        <authorList>
            <consortium name="EnsemblPlants"/>
        </authorList>
    </citation>
    <scope>IDENTIFICATION</scope>
    <source>
        <strain evidence="4">subsp. malaccensis</strain>
    </source>
</reference>
<protein>
    <submittedName>
        <fullName evidence="3">(wild Malaysian banana) hypothetical protein</fullName>
    </submittedName>
</protein>
<dbReference type="OMA" id="ICKAKIC"/>
<dbReference type="EMBL" id="HG996466">
    <property type="protein sequence ID" value="CAG1860004.1"/>
    <property type="molecule type" value="Genomic_DNA"/>
</dbReference>
<evidence type="ECO:0000313" key="4">
    <source>
        <dbReference type="EnsemblPlants" id="Ma01_p19380.1"/>
    </source>
</evidence>
<dbReference type="EnsemblPlants" id="Ma01_t19380.1">
    <property type="protein sequence ID" value="Ma01_p19380.1"/>
    <property type="gene ID" value="Ma01_g19380"/>
</dbReference>
<name>A0A804HW07_MUSAM</name>
<proteinExistence type="predicted"/>
<dbReference type="InterPro" id="IPR051218">
    <property type="entry name" value="Sec_MonoDiacylglyc_Lipase"/>
</dbReference>
<dbReference type="AlphaFoldDB" id="A0A804HW07"/>
<dbReference type="OrthoDB" id="426718at2759"/>
<sequence>MARWLWLKLLVLIGLFAFSGGREIKIEYEDDAPLYNRTLAKILVEYASAAYVTDLMTLFTWTCSRCNDLTKGFQMIELVVDVQNCLQAFVGIAHDLNSIIIAFRGTAGTSIRNWIADLFWKQLDLSYPGAEDAMVHHGFYSAYHNTSLQHGILSAVQRTRELYGNLHIIVTGHSLGGALASFCALDLTVNHGVELVHLMTFGQPRIGNAAFASYFSKFVPNAVRVTHENDIVPHLPPYYSYFPKKSYHHFPREVWLHDIKVDGVEDKGEKICDDSGEDPSCCRSVHGTSIRDHLKYYSVELRADTRESCSILVDSSVLQYDVGYNGDILSRDPTAPSHLKLSSRSDTASISV</sequence>
<dbReference type="PANTHER" id="PTHR45856">
    <property type="entry name" value="ALPHA/BETA-HYDROLASES SUPERFAMILY PROTEIN"/>
    <property type="match status" value="1"/>
</dbReference>